<dbReference type="InterPro" id="IPR036397">
    <property type="entry name" value="RNaseH_sf"/>
</dbReference>
<dbReference type="Proteomes" id="UP001501459">
    <property type="component" value="Unassembled WGS sequence"/>
</dbReference>
<keyword evidence="3" id="KW-1185">Reference proteome</keyword>
<dbReference type="SUPFAM" id="SSF53098">
    <property type="entry name" value="Ribonuclease H-like"/>
    <property type="match status" value="1"/>
</dbReference>
<proteinExistence type="predicted"/>
<gene>
    <name evidence="2" type="ORF">GCM10008983_26670</name>
</gene>
<reference evidence="3" key="1">
    <citation type="journal article" date="2019" name="Int. J. Syst. Evol. Microbiol.">
        <title>The Global Catalogue of Microorganisms (GCM) 10K type strain sequencing project: providing services to taxonomists for standard genome sequencing and annotation.</title>
        <authorList>
            <consortium name="The Broad Institute Genomics Platform"/>
            <consortium name="The Broad Institute Genome Sequencing Center for Infectious Disease"/>
            <person name="Wu L."/>
            <person name="Ma J."/>
        </authorList>
    </citation>
    <scope>NUCLEOTIDE SEQUENCE [LARGE SCALE GENOMIC DNA]</scope>
    <source>
        <strain evidence="3">JCM 12149</strain>
    </source>
</reference>
<dbReference type="EMBL" id="BAAADM010000055">
    <property type="protein sequence ID" value="GAA0447333.1"/>
    <property type="molecule type" value="Genomic_DNA"/>
</dbReference>
<dbReference type="PROSITE" id="PS50879">
    <property type="entry name" value="RNASE_H_1"/>
    <property type="match status" value="1"/>
</dbReference>
<protein>
    <submittedName>
        <fullName evidence="2">Reverse transcriptase-like protein</fullName>
    </submittedName>
</protein>
<dbReference type="CDD" id="cd09279">
    <property type="entry name" value="RNase_HI_like"/>
    <property type="match status" value="1"/>
</dbReference>
<dbReference type="InterPro" id="IPR002156">
    <property type="entry name" value="RNaseH_domain"/>
</dbReference>
<sequence length="129" mass="14711">MIEVYTDGASKGNPGLSGAGIVIKAHGETYEHSFLLGKMSNHEAEFHAVLRAMTICSNYFYGEIISLRSDSKIVADIVEKNFTKNRAFLPFLNQFREAADHFPHVFMKWIPEKQNTHADYLARKALREY</sequence>
<dbReference type="PANTHER" id="PTHR47723:SF19">
    <property type="entry name" value="POLYNUCLEOTIDYL TRANSFERASE, RIBONUCLEASE H-LIKE SUPERFAMILY PROTEIN"/>
    <property type="match status" value="1"/>
</dbReference>
<feature type="domain" description="RNase H type-1" evidence="1">
    <location>
        <begin position="1"/>
        <end position="127"/>
    </location>
</feature>
<evidence type="ECO:0000313" key="3">
    <source>
        <dbReference type="Proteomes" id="UP001501459"/>
    </source>
</evidence>
<evidence type="ECO:0000259" key="1">
    <source>
        <dbReference type="PROSITE" id="PS50879"/>
    </source>
</evidence>
<dbReference type="InterPro" id="IPR053151">
    <property type="entry name" value="RNase_H-like"/>
</dbReference>
<dbReference type="Pfam" id="PF13456">
    <property type="entry name" value="RVT_3"/>
    <property type="match status" value="1"/>
</dbReference>
<comment type="caution">
    <text evidence="2">The sequence shown here is derived from an EMBL/GenBank/DDBJ whole genome shotgun (WGS) entry which is preliminary data.</text>
</comment>
<evidence type="ECO:0000313" key="2">
    <source>
        <dbReference type="EMBL" id="GAA0447333.1"/>
    </source>
</evidence>
<dbReference type="PANTHER" id="PTHR47723">
    <property type="entry name" value="OS05G0353850 PROTEIN"/>
    <property type="match status" value="1"/>
</dbReference>
<organism evidence="2 3">
    <name type="scientific">Lentibacillus halophilus</name>
    <dbReference type="NCBI Taxonomy" id="295065"/>
    <lineage>
        <taxon>Bacteria</taxon>
        <taxon>Bacillati</taxon>
        <taxon>Bacillota</taxon>
        <taxon>Bacilli</taxon>
        <taxon>Bacillales</taxon>
        <taxon>Bacillaceae</taxon>
        <taxon>Lentibacillus</taxon>
    </lineage>
</organism>
<dbReference type="RefSeq" id="WP_343754043.1">
    <property type="nucleotide sequence ID" value="NZ_BAAADM010000055.1"/>
</dbReference>
<dbReference type="InterPro" id="IPR012337">
    <property type="entry name" value="RNaseH-like_sf"/>
</dbReference>
<accession>A0ABP3JDW4</accession>
<dbReference type="Gene3D" id="3.30.420.10">
    <property type="entry name" value="Ribonuclease H-like superfamily/Ribonuclease H"/>
    <property type="match status" value="1"/>
</dbReference>
<name>A0ABP3JDW4_9BACI</name>